<dbReference type="AlphaFoldDB" id="A0A1Y0NV35"/>
<proteinExistence type="predicted"/>
<dbReference type="Proteomes" id="UP000726136">
    <property type="component" value="Unassembled WGS sequence"/>
</dbReference>
<sequence length="180" mass="20398">MAFVRKAARKTQATTEFEELSTPEHLIALAEDKGVDTDPINVSELARQLGIMVRYEPMQDEESGSLKKEKKSGNWVMTVNSLHHPHRQRFTIAHEIAHRIRHAASSDSFEDTTFFRNGETNWMEAEANDFAASLLMPKEAFDNFITNVSSKVEDVAMHFQVSSHAVRIRAKVLGYDGHNL</sequence>
<dbReference type="InterPro" id="IPR052345">
    <property type="entry name" value="Rad_response_metalloprotease"/>
</dbReference>
<dbReference type="InterPro" id="IPR010359">
    <property type="entry name" value="IrrE_HExxH"/>
</dbReference>
<name>A0A1Y0NV35_VIBAN</name>
<evidence type="ECO:0000313" key="5">
    <source>
        <dbReference type="Proteomes" id="UP000726136"/>
    </source>
</evidence>
<evidence type="ECO:0000313" key="4">
    <source>
        <dbReference type="Proteomes" id="UP000722957"/>
    </source>
</evidence>
<feature type="domain" description="IrrE N-terminal-like" evidence="1">
    <location>
        <begin position="47"/>
        <end position="170"/>
    </location>
</feature>
<protein>
    <submittedName>
        <fullName evidence="2">ImmA/IrrE family metallo-endopeptidase</fullName>
    </submittedName>
</protein>
<dbReference type="PANTHER" id="PTHR43236">
    <property type="entry name" value="ANTITOXIN HIGA1"/>
    <property type="match status" value="1"/>
</dbReference>
<dbReference type="KEGG" id="vau:VANGNB10_cI0133"/>
<organism evidence="2 4">
    <name type="scientific">Vibrio anguillarum</name>
    <name type="common">Listonella anguillarum</name>
    <dbReference type="NCBI Taxonomy" id="55601"/>
    <lineage>
        <taxon>Bacteria</taxon>
        <taxon>Pseudomonadati</taxon>
        <taxon>Pseudomonadota</taxon>
        <taxon>Gammaproteobacteria</taxon>
        <taxon>Vibrionales</taxon>
        <taxon>Vibrionaceae</taxon>
        <taxon>Vibrio</taxon>
    </lineage>
</organism>
<gene>
    <name evidence="2" type="ORF">EAY07_08795</name>
    <name evidence="3" type="ORF">EAY46_24315</name>
</gene>
<dbReference type="RefSeq" id="WP_013855460.1">
    <property type="nucleotide sequence ID" value="NZ_CP020534.1"/>
</dbReference>
<reference evidence="4 5" key="1">
    <citation type="journal article" date="2021" name="PeerJ">
        <title>Analysis of 44 Vibrio anguillarum genomes reveals high genetic diversity.</title>
        <authorList>
            <person name="Hansen M.J."/>
            <person name="Dalsgaard I."/>
        </authorList>
    </citation>
    <scope>NUCLEOTIDE SEQUENCE [LARGE SCALE GENOMIC DNA]</scope>
    <source>
        <strain evidence="3 5">040915-1/1B</strain>
        <strain evidence="2 4">17-16730-2A</strain>
    </source>
</reference>
<evidence type="ECO:0000313" key="2">
    <source>
        <dbReference type="EMBL" id="MBF4272149.1"/>
    </source>
</evidence>
<dbReference type="EMBL" id="RDPI01000569">
    <property type="protein sequence ID" value="MBF4376114.1"/>
    <property type="molecule type" value="Genomic_DNA"/>
</dbReference>
<keyword evidence="5" id="KW-1185">Reference proteome</keyword>
<dbReference type="Gene3D" id="1.10.10.2910">
    <property type="match status" value="1"/>
</dbReference>
<accession>A0A1Y0NV35</accession>
<dbReference type="PANTHER" id="PTHR43236:SF2">
    <property type="entry name" value="BLL0069 PROTEIN"/>
    <property type="match status" value="1"/>
</dbReference>
<comment type="caution">
    <text evidence="2">The sequence shown here is derived from an EMBL/GenBank/DDBJ whole genome shotgun (WGS) entry which is preliminary data.</text>
</comment>
<dbReference type="Pfam" id="PF06114">
    <property type="entry name" value="Peptidase_M78"/>
    <property type="match status" value="1"/>
</dbReference>
<evidence type="ECO:0000259" key="1">
    <source>
        <dbReference type="Pfam" id="PF06114"/>
    </source>
</evidence>
<evidence type="ECO:0000313" key="3">
    <source>
        <dbReference type="EMBL" id="MBF4376114.1"/>
    </source>
</evidence>
<dbReference type="Proteomes" id="UP000722957">
    <property type="component" value="Unassembled WGS sequence"/>
</dbReference>
<dbReference type="EMBL" id="RDOM01000014">
    <property type="protein sequence ID" value="MBF4272149.1"/>
    <property type="molecule type" value="Genomic_DNA"/>
</dbReference>